<proteinExistence type="predicted"/>
<evidence type="ECO:0000313" key="1">
    <source>
        <dbReference type="EMBL" id="KAJ2983596.1"/>
    </source>
</evidence>
<name>A0ACC1NXK2_9HYPO</name>
<accession>A0ACC1NXK2</accession>
<protein>
    <submittedName>
        <fullName evidence="1">Uncharacterized protein</fullName>
    </submittedName>
</protein>
<dbReference type="EMBL" id="JANJQO010000023">
    <property type="protein sequence ID" value="KAJ2983596.1"/>
    <property type="molecule type" value="Genomic_DNA"/>
</dbReference>
<sequence>MLPPSPQGVRILRAQTADIPRIQEMVNAAYEKYIPRIGRAPAPMTTDYTTLLTTHDVFVVAPVEGLEIIGSIVLRADDKTMKLNNVVVDPRAQGKGYGRVLLNCAEDWARMKGCNEVALFTNVHMTENLKLYAKMGYDETERKTEDGFERVYFRKSL</sequence>
<gene>
    <name evidence="1" type="ORF">NQ176_g574</name>
</gene>
<keyword evidence="2" id="KW-1185">Reference proteome</keyword>
<comment type="caution">
    <text evidence="1">The sequence shown here is derived from an EMBL/GenBank/DDBJ whole genome shotgun (WGS) entry which is preliminary data.</text>
</comment>
<dbReference type="Proteomes" id="UP001143910">
    <property type="component" value="Unassembled WGS sequence"/>
</dbReference>
<reference evidence="1" key="1">
    <citation type="submission" date="2022-08" db="EMBL/GenBank/DDBJ databases">
        <title>Genome Sequence of Lecanicillium fungicola.</title>
        <authorList>
            <person name="Buettner E."/>
        </authorList>
    </citation>
    <scope>NUCLEOTIDE SEQUENCE</scope>
    <source>
        <strain evidence="1">Babe33</strain>
    </source>
</reference>
<organism evidence="1 2">
    <name type="scientific">Zarea fungicola</name>
    <dbReference type="NCBI Taxonomy" id="93591"/>
    <lineage>
        <taxon>Eukaryota</taxon>
        <taxon>Fungi</taxon>
        <taxon>Dikarya</taxon>
        <taxon>Ascomycota</taxon>
        <taxon>Pezizomycotina</taxon>
        <taxon>Sordariomycetes</taxon>
        <taxon>Hypocreomycetidae</taxon>
        <taxon>Hypocreales</taxon>
        <taxon>Cordycipitaceae</taxon>
        <taxon>Zarea</taxon>
    </lineage>
</organism>
<evidence type="ECO:0000313" key="2">
    <source>
        <dbReference type="Proteomes" id="UP001143910"/>
    </source>
</evidence>